<dbReference type="Proteomes" id="UP000069272">
    <property type="component" value="Chromosome X"/>
</dbReference>
<feature type="region of interest" description="Disordered" evidence="1">
    <location>
        <begin position="364"/>
        <end position="543"/>
    </location>
</feature>
<organism evidence="3 4">
    <name type="scientific">Anopheles albimanus</name>
    <name type="common">New world malaria mosquito</name>
    <dbReference type="NCBI Taxonomy" id="7167"/>
    <lineage>
        <taxon>Eukaryota</taxon>
        <taxon>Metazoa</taxon>
        <taxon>Ecdysozoa</taxon>
        <taxon>Arthropoda</taxon>
        <taxon>Hexapoda</taxon>
        <taxon>Insecta</taxon>
        <taxon>Pterygota</taxon>
        <taxon>Neoptera</taxon>
        <taxon>Endopterygota</taxon>
        <taxon>Diptera</taxon>
        <taxon>Nematocera</taxon>
        <taxon>Culicoidea</taxon>
        <taxon>Culicidae</taxon>
        <taxon>Anophelinae</taxon>
        <taxon>Anopheles</taxon>
    </lineage>
</organism>
<dbReference type="EnsemblMetazoa" id="AALB016084-RA">
    <property type="protein sequence ID" value="AALB016084-PA"/>
    <property type="gene ID" value="AALB016084"/>
</dbReference>
<dbReference type="InterPro" id="IPR044661">
    <property type="entry name" value="MED15a/b/c-like"/>
</dbReference>
<evidence type="ECO:0000256" key="1">
    <source>
        <dbReference type="SAM" id="MobiDB-lite"/>
    </source>
</evidence>
<feature type="compositionally biased region" description="Basic residues" evidence="1">
    <location>
        <begin position="509"/>
        <end position="521"/>
    </location>
</feature>
<accession>A0A3F2YQ51</accession>
<evidence type="ECO:0000313" key="3">
    <source>
        <dbReference type="EnsemblMetazoa" id="AALB016084-PA"/>
    </source>
</evidence>
<feature type="compositionally biased region" description="Polar residues" evidence="1">
    <location>
        <begin position="86"/>
        <end position="96"/>
    </location>
</feature>
<evidence type="ECO:0000313" key="4">
    <source>
        <dbReference type="Proteomes" id="UP000069272"/>
    </source>
</evidence>
<dbReference type="AlphaFoldDB" id="A0A3F2YQ51"/>
<reference evidence="3" key="2">
    <citation type="submission" date="2022-08" db="UniProtKB">
        <authorList>
            <consortium name="EnsemblMetazoa"/>
        </authorList>
    </citation>
    <scope>IDENTIFICATION</scope>
    <source>
        <strain evidence="3">STECLA/ALBI9_A</strain>
    </source>
</reference>
<feature type="region of interest" description="Disordered" evidence="1">
    <location>
        <begin position="74"/>
        <end position="107"/>
    </location>
</feature>
<protein>
    <submittedName>
        <fullName evidence="3">Uncharacterized protein</fullName>
    </submittedName>
</protein>
<dbReference type="RefSeq" id="XP_035792859.1">
    <property type="nucleotide sequence ID" value="XM_035936966.1"/>
</dbReference>
<dbReference type="VEuPathDB" id="VectorBase:AALB016084"/>
<feature type="transmembrane region" description="Helical" evidence="2">
    <location>
        <begin position="116"/>
        <end position="135"/>
    </location>
</feature>
<dbReference type="GO" id="GO:0031490">
    <property type="term" value="F:chromatin DNA binding"/>
    <property type="evidence" value="ECO:0007669"/>
    <property type="project" value="InterPro"/>
</dbReference>
<feature type="compositionally biased region" description="Polar residues" evidence="1">
    <location>
        <begin position="440"/>
        <end position="449"/>
    </location>
</feature>
<dbReference type="GeneID" id="118466998"/>
<dbReference type="VEuPathDB" id="VectorBase:AALB20_026679"/>
<reference evidence="3 4" key="1">
    <citation type="journal article" date="2017" name="G3 (Bethesda)">
        <title>The Physical Genome Mapping of Anopheles albimanus Corrected Scaffold Misassemblies and Identified Interarm Rearrangements in Genus Anopheles.</title>
        <authorList>
            <person name="Artemov G.N."/>
            <person name="Peery A.N."/>
            <person name="Jiang X."/>
            <person name="Tu Z."/>
            <person name="Stegniy V.N."/>
            <person name="Sharakhova M.V."/>
            <person name="Sharakhov I.V."/>
        </authorList>
    </citation>
    <scope>NUCLEOTIDE SEQUENCE [LARGE SCALE GENOMIC DNA]</scope>
    <source>
        <strain evidence="3 4">ALBI9_A</strain>
    </source>
</reference>
<feature type="compositionally biased region" description="Basic residues" evidence="1">
    <location>
        <begin position="36"/>
        <end position="50"/>
    </location>
</feature>
<keyword evidence="4" id="KW-1185">Reference proteome</keyword>
<keyword evidence="2" id="KW-0472">Membrane</keyword>
<dbReference type="STRING" id="7167.A0A3F2YQ51"/>
<sequence length="543" mass="61446">MALNCSCQTRSRRAACGCLPQHASHELDHEMLDQHHHQHHQHQHRLRKQNHHDQQPSTTRPLTMATNGQSLAMAAAAAAAAPPQPTLNTSAACQPATTSRRRPTPPRWRPWRSVSLPLLPVLLLLLLLVVLVRPWPGASGAPVATKEAAGGQMLKDFLDRTGSDWLDPCRPANRTPSPANAVMSGQPQTNNDTSVVRRKIVVAMMETTQLALVTFSQSADELNHTGWSDEKRQRKYTFLRPFVSNVTTWERRLSVYWAFLAFIVNVYETQSNVDPIKPVLLEDMRTLRNYIKDILCQVREYQSFAFGKESFPKPIKPERMSKLIQFDEVDLSEIEVDRWFVMCRLHCYLNSIYTHLKRVNQTKHANPEKMVSKKTPPRCTLCPYLRKGPGSVDQPDQEQEHPVSHQAMRKQQRKANRRKEQQLGITTDHHQRQQQQQQQSRPKANNKGQSGAGKKATNQAGGKRRKGDTQGKRQKQQQPQQQQQQQQQVGGLALDGAAAKAPTAANQRAKAKNGNRKRKNHQPGQQQQRHGGGGGKRPNRVQD</sequence>
<dbReference type="PANTHER" id="PTHR33137:SF4">
    <property type="entry name" value="MEDIATOR OF RNA POLYMERASE II TRANSCRIPTION SUBUNIT 15A-RELATED"/>
    <property type="match status" value="1"/>
</dbReference>
<feature type="region of interest" description="Disordered" evidence="1">
    <location>
        <begin position="33"/>
        <end position="61"/>
    </location>
</feature>
<feature type="compositionally biased region" description="Low complexity" evidence="1">
    <location>
        <begin position="476"/>
        <end position="508"/>
    </location>
</feature>
<dbReference type="GO" id="GO:0003713">
    <property type="term" value="F:transcription coactivator activity"/>
    <property type="evidence" value="ECO:0007669"/>
    <property type="project" value="InterPro"/>
</dbReference>
<keyword evidence="2" id="KW-1133">Transmembrane helix</keyword>
<dbReference type="OrthoDB" id="7781488at2759"/>
<keyword evidence="2" id="KW-0812">Transmembrane</keyword>
<name>A0A3F2YQ51_ANOAL</name>
<dbReference type="PANTHER" id="PTHR33137">
    <property type="entry name" value="MEDIATOR OF RNA POLYMERASE II TRANSCRIPTION SUBUNIT 15A-RELATED"/>
    <property type="match status" value="1"/>
</dbReference>
<proteinExistence type="predicted"/>
<dbReference type="KEGG" id="aali:118466998"/>
<feature type="compositionally biased region" description="Basic residues" evidence="1">
    <location>
        <begin position="407"/>
        <end position="417"/>
    </location>
</feature>
<evidence type="ECO:0000256" key="2">
    <source>
        <dbReference type="SAM" id="Phobius"/>
    </source>
</evidence>